<comment type="caution">
    <text evidence="1">The sequence shown here is derived from an EMBL/GenBank/DDBJ whole genome shotgun (WGS) entry which is preliminary data.</text>
</comment>
<proteinExistence type="predicted"/>
<evidence type="ECO:0000313" key="1">
    <source>
        <dbReference type="EMBL" id="KAB5556233.1"/>
    </source>
</evidence>
<accession>A0A5N5MPA3</accession>
<protein>
    <submittedName>
        <fullName evidence="1">Uncharacterized protein</fullName>
    </submittedName>
</protein>
<name>A0A5N5MPA3_9ROSI</name>
<gene>
    <name evidence="1" type="ORF">DKX38_007142</name>
</gene>
<evidence type="ECO:0000313" key="2">
    <source>
        <dbReference type="Proteomes" id="UP000326939"/>
    </source>
</evidence>
<keyword evidence="2" id="KW-1185">Reference proteome</keyword>
<dbReference type="EMBL" id="VDCV01000005">
    <property type="protein sequence ID" value="KAB5556233.1"/>
    <property type="molecule type" value="Genomic_DNA"/>
</dbReference>
<dbReference type="AlphaFoldDB" id="A0A5N5MPA3"/>
<reference evidence="2" key="1">
    <citation type="journal article" date="2019" name="Gigascience">
        <title>De novo genome assembly of the endangered Acer yangbiense, a plant species with extremely small populations endemic to Yunnan Province, China.</title>
        <authorList>
            <person name="Yang J."/>
            <person name="Wariss H.M."/>
            <person name="Tao L."/>
            <person name="Zhang R."/>
            <person name="Yun Q."/>
            <person name="Hollingsworth P."/>
            <person name="Dao Z."/>
            <person name="Luo G."/>
            <person name="Guo H."/>
            <person name="Ma Y."/>
            <person name="Sun W."/>
        </authorList>
    </citation>
    <scope>NUCLEOTIDE SEQUENCE [LARGE SCALE GENOMIC DNA]</scope>
    <source>
        <strain evidence="2">cv. br00</strain>
    </source>
</reference>
<organism evidence="1 2">
    <name type="scientific">Salix brachista</name>
    <dbReference type="NCBI Taxonomy" id="2182728"/>
    <lineage>
        <taxon>Eukaryota</taxon>
        <taxon>Viridiplantae</taxon>
        <taxon>Streptophyta</taxon>
        <taxon>Embryophyta</taxon>
        <taxon>Tracheophyta</taxon>
        <taxon>Spermatophyta</taxon>
        <taxon>Magnoliopsida</taxon>
        <taxon>eudicotyledons</taxon>
        <taxon>Gunneridae</taxon>
        <taxon>Pentapetalae</taxon>
        <taxon>rosids</taxon>
        <taxon>fabids</taxon>
        <taxon>Malpighiales</taxon>
        <taxon>Salicaceae</taxon>
        <taxon>Saliceae</taxon>
        <taxon>Salix</taxon>
    </lineage>
</organism>
<dbReference type="Proteomes" id="UP000326939">
    <property type="component" value="Chromosome 5"/>
</dbReference>
<sequence length="85" mass="9313">MLANAAAHLSTISTTTPLPSFLKTPIKIHSNWTIIKNGSTYKLHCILSVFSGELQLRKSAVSRLSGQPTSGTDFDVEVNIRNTRE</sequence>